<evidence type="ECO:0000313" key="7">
    <source>
        <dbReference type="EMBL" id="EGB05075.1"/>
    </source>
</evidence>
<keyword evidence="2" id="KW-0479">Metal-binding</keyword>
<sequence>YGMTYAFVSQRGYYPHQLRKPNQDAYVCASLNRDANAYVLGVFDGHGAEGDLCAQFAARKLVYCLEREITTLLKKQKLSGRRAFKNSNLLMHAASFDTQLSGTTAVCCLVVGTTLIVGNVGDSRAILGYVPEEQGQIAVQALSVDQTPYRRDERERVKQYGARIMTVDQVEGREKLHENWGTRLGDEIDETGDPPRVWNDTLERPGCAFTRSLGDMIAERLGVVADPEIHTHTLRREDKFVVVASDGVFEFITSQAVADMVDRVRTAGGGPLEACRRVVAESYRLWLQYEVRSDDITMV</sequence>
<dbReference type="OrthoDB" id="10264738at2759"/>
<dbReference type="InterPro" id="IPR036457">
    <property type="entry name" value="PPM-type-like_dom_sf"/>
</dbReference>
<name>F0YIK0_AURAN</name>
<dbReference type="AlphaFoldDB" id="F0YIK0"/>
<evidence type="ECO:0000256" key="2">
    <source>
        <dbReference type="ARBA" id="ARBA00022723"/>
    </source>
</evidence>
<dbReference type="PANTHER" id="PTHR47992">
    <property type="entry name" value="PROTEIN PHOSPHATASE"/>
    <property type="match status" value="1"/>
</dbReference>
<feature type="non-terminal residue" evidence="7">
    <location>
        <position position="299"/>
    </location>
</feature>
<dbReference type="Gene3D" id="3.60.40.10">
    <property type="entry name" value="PPM-type phosphatase domain"/>
    <property type="match status" value="1"/>
</dbReference>
<proteinExistence type="inferred from homology"/>
<accession>F0YIK0</accession>
<dbReference type="KEGG" id="aaf:AURANDRAFT_3791"/>
<dbReference type="InterPro" id="IPR001932">
    <property type="entry name" value="PPM-type_phosphatase-like_dom"/>
</dbReference>
<evidence type="ECO:0000313" key="8">
    <source>
        <dbReference type="Proteomes" id="UP000002729"/>
    </source>
</evidence>
<dbReference type="eggNOG" id="KOG0698">
    <property type="taxonomic scope" value="Eukaryota"/>
</dbReference>
<dbReference type="OMA" id="HNFRLEY"/>
<keyword evidence="8" id="KW-1185">Reference proteome</keyword>
<comment type="subcellular location">
    <subcellularLocation>
        <location evidence="1">Membrane</location>
        <topology evidence="1">Peripheral membrane protein</topology>
    </subcellularLocation>
</comment>
<dbReference type="PROSITE" id="PS51746">
    <property type="entry name" value="PPM_2"/>
    <property type="match status" value="1"/>
</dbReference>
<dbReference type="Pfam" id="PF00481">
    <property type="entry name" value="PP2C"/>
    <property type="match status" value="1"/>
</dbReference>
<dbReference type="InterPro" id="IPR000222">
    <property type="entry name" value="PP2C_BS"/>
</dbReference>
<reference evidence="7 8" key="1">
    <citation type="journal article" date="2011" name="Proc. Natl. Acad. Sci. U.S.A.">
        <title>Niche of harmful alga Aureococcus anophagefferens revealed through ecogenomics.</title>
        <authorList>
            <person name="Gobler C.J."/>
            <person name="Berry D.L."/>
            <person name="Dyhrman S.T."/>
            <person name="Wilhelm S.W."/>
            <person name="Salamov A."/>
            <person name="Lobanov A.V."/>
            <person name="Zhang Y."/>
            <person name="Collier J.L."/>
            <person name="Wurch L.L."/>
            <person name="Kustka A.B."/>
            <person name="Dill B.D."/>
            <person name="Shah M."/>
            <person name="VerBerkmoes N.C."/>
            <person name="Kuo A."/>
            <person name="Terry A."/>
            <person name="Pangilinan J."/>
            <person name="Lindquist E.A."/>
            <person name="Lucas S."/>
            <person name="Paulsen I.T."/>
            <person name="Hattenrath-Lehmann T.K."/>
            <person name="Talmage S.C."/>
            <person name="Walker E.A."/>
            <person name="Koch F."/>
            <person name="Burson A.M."/>
            <person name="Marcoval M.A."/>
            <person name="Tang Y.Z."/>
            <person name="Lecleir G.R."/>
            <person name="Coyne K.J."/>
            <person name="Berg G.M."/>
            <person name="Bertrand E.M."/>
            <person name="Saito M.A."/>
            <person name="Gladyshev V.N."/>
            <person name="Grigoriev I.V."/>
        </authorList>
    </citation>
    <scope>NUCLEOTIDE SEQUENCE [LARGE SCALE GENOMIC DNA]</scope>
    <source>
        <strain evidence="8">CCMP 1984</strain>
    </source>
</reference>
<evidence type="ECO:0000256" key="3">
    <source>
        <dbReference type="ARBA" id="ARBA00022801"/>
    </source>
</evidence>
<dbReference type="RefSeq" id="XP_009040158.1">
    <property type="nucleotide sequence ID" value="XM_009041910.1"/>
</dbReference>
<protein>
    <recommendedName>
        <fullName evidence="6">PPM-type phosphatase domain-containing protein</fullName>
    </recommendedName>
</protein>
<dbReference type="InParanoid" id="F0YIK0"/>
<evidence type="ECO:0000256" key="4">
    <source>
        <dbReference type="ARBA" id="ARBA00022912"/>
    </source>
</evidence>
<dbReference type="CDD" id="cd00143">
    <property type="entry name" value="PP2Cc"/>
    <property type="match status" value="1"/>
</dbReference>
<dbReference type="GO" id="GO:0016020">
    <property type="term" value="C:membrane"/>
    <property type="evidence" value="ECO:0007669"/>
    <property type="project" value="UniProtKB-SubCell"/>
</dbReference>
<evidence type="ECO:0000256" key="5">
    <source>
        <dbReference type="RuleBase" id="RU003465"/>
    </source>
</evidence>
<feature type="domain" description="PPM-type phosphatase" evidence="6">
    <location>
        <begin position="4"/>
        <end position="299"/>
    </location>
</feature>
<gene>
    <name evidence="7" type="ORF">AURANDRAFT_3791</name>
</gene>
<organism evidence="8">
    <name type="scientific">Aureococcus anophagefferens</name>
    <name type="common">Harmful bloom alga</name>
    <dbReference type="NCBI Taxonomy" id="44056"/>
    <lineage>
        <taxon>Eukaryota</taxon>
        <taxon>Sar</taxon>
        <taxon>Stramenopiles</taxon>
        <taxon>Ochrophyta</taxon>
        <taxon>Pelagophyceae</taxon>
        <taxon>Pelagomonadales</taxon>
        <taxon>Pelagomonadaceae</taxon>
        <taxon>Aureococcus</taxon>
    </lineage>
</organism>
<dbReference type="PROSITE" id="PS01032">
    <property type="entry name" value="PPM_1"/>
    <property type="match status" value="1"/>
</dbReference>
<keyword evidence="4 5" id="KW-0904">Protein phosphatase</keyword>
<dbReference type="GO" id="GO:0004722">
    <property type="term" value="F:protein serine/threonine phosphatase activity"/>
    <property type="evidence" value="ECO:0007669"/>
    <property type="project" value="InterPro"/>
</dbReference>
<feature type="non-terminal residue" evidence="7">
    <location>
        <position position="1"/>
    </location>
</feature>
<dbReference type="InterPro" id="IPR015655">
    <property type="entry name" value="PP2C"/>
</dbReference>
<comment type="similarity">
    <text evidence="5">Belongs to the PP2C family.</text>
</comment>
<evidence type="ECO:0000259" key="6">
    <source>
        <dbReference type="PROSITE" id="PS51746"/>
    </source>
</evidence>
<dbReference type="SUPFAM" id="SSF81606">
    <property type="entry name" value="PP2C-like"/>
    <property type="match status" value="1"/>
</dbReference>
<keyword evidence="3 5" id="KW-0378">Hydrolase</keyword>
<dbReference type="EMBL" id="GL833144">
    <property type="protein sequence ID" value="EGB05075.1"/>
    <property type="molecule type" value="Genomic_DNA"/>
</dbReference>
<evidence type="ECO:0000256" key="1">
    <source>
        <dbReference type="ARBA" id="ARBA00004170"/>
    </source>
</evidence>
<dbReference type="Proteomes" id="UP000002729">
    <property type="component" value="Unassembled WGS sequence"/>
</dbReference>
<dbReference type="GeneID" id="20221824"/>
<dbReference type="GO" id="GO:0046872">
    <property type="term" value="F:metal ion binding"/>
    <property type="evidence" value="ECO:0007669"/>
    <property type="project" value="UniProtKB-KW"/>
</dbReference>
<dbReference type="SMART" id="SM00332">
    <property type="entry name" value="PP2Cc"/>
    <property type="match status" value="1"/>
</dbReference>